<evidence type="ECO:0000313" key="8">
    <source>
        <dbReference type="Proteomes" id="UP000053958"/>
    </source>
</evidence>
<evidence type="ECO:0000256" key="4">
    <source>
        <dbReference type="ARBA" id="ARBA00022801"/>
    </source>
</evidence>
<dbReference type="STRING" id="1408163.A0A0F4YZN9"/>
<dbReference type="PANTHER" id="PTHR23402:SF1">
    <property type="entry name" value="PYROGLUTAMYL-PEPTIDASE I"/>
    <property type="match status" value="1"/>
</dbReference>
<dbReference type="RefSeq" id="XP_013329720.1">
    <property type="nucleotide sequence ID" value="XM_013474266.1"/>
</dbReference>
<evidence type="ECO:0000256" key="6">
    <source>
        <dbReference type="SAM" id="MobiDB-lite"/>
    </source>
</evidence>
<sequence>MGDCGTVANLSETNSASPPASEPISVLVTGFGPFKSNAVNASHLIAASLPSSITLPTKGPSATPREILIHAHPSPIPVAYASVRTELPAILEDFAQKHNGRRPDLIVHIGIASTRGYYSVETQAHRDNYQITDIHGNIGFEDGEKLWKEKGLPAVLKPGPAKTSDEADNNVASPALSPRIVPYPAEDHFLETWKSFAPPGTDIRISEDAGRYLCEFIFYTSLSQALQEGRDRASVFFHVPSWTDEQSLETGRQVAIALIKAMVTCWIDEAPQSQQPT</sequence>
<dbReference type="InterPro" id="IPR036440">
    <property type="entry name" value="Peptidase_C15-like_sf"/>
</dbReference>
<dbReference type="CDD" id="cd00501">
    <property type="entry name" value="Peptidase_C15"/>
    <property type="match status" value="1"/>
</dbReference>
<feature type="region of interest" description="Disordered" evidence="6">
    <location>
        <begin position="1"/>
        <end position="22"/>
    </location>
</feature>
<dbReference type="GO" id="GO:0005829">
    <property type="term" value="C:cytosol"/>
    <property type="evidence" value="ECO:0007669"/>
    <property type="project" value="InterPro"/>
</dbReference>
<dbReference type="Gene3D" id="3.40.630.20">
    <property type="entry name" value="Peptidase C15, pyroglutamyl peptidase I-like"/>
    <property type="match status" value="1"/>
</dbReference>
<dbReference type="InterPro" id="IPR016125">
    <property type="entry name" value="Peptidase_C15-like"/>
</dbReference>
<keyword evidence="4" id="KW-0378">Hydrolase</keyword>
<comment type="similarity">
    <text evidence="1">Belongs to the peptidase C15 family.</text>
</comment>
<keyword evidence="3" id="KW-0645">Protease</keyword>
<dbReference type="EMBL" id="LASV01000111">
    <property type="protein sequence ID" value="KKA23108.1"/>
    <property type="molecule type" value="Genomic_DNA"/>
</dbReference>
<gene>
    <name evidence="7" type="ORF">T310_2834</name>
</gene>
<dbReference type="PANTHER" id="PTHR23402">
    <property type="entry name" value="PROTEASE FAMILY C15 PYROGLUTAMYL-PEPTIDASE I-RELATED"/>
    <property type="match status" value="1"/>
</dbReference>
<reference evidence="7 8" key="1">
    <citation type="submission" date="2015-04" db="EMBL/GenBank/DDBJ databases">
        <authorList>
            <person name="Heijne W.H."/>
            <person name="Fedorova N.D."/>
            <person name="Nierman W.C."/>
            <person name="Vollebregt A.W."/>
            <person name="Zhao Z."/>
            <person name="Wu L."/>
            <person name="Kumar M."/>
            <person name="Stam H."/>
            <person name="van den Berg M.A."/>
            <person name="Pel H.J."/>
        </authorList>
    </citation>
    <scope>NUCLEOTIDE SEQUENCE [LARGE SCALE GENOMIC DNA]</scope>
    <source>
        <strain evidence="7 8">CBS 393.64</strain>
    </source>
</reference>
<keyword evidence="5" id="KW-0788">Thiol protease</keyword>
<feature type="compositionally biased region" description="Polar residues" evidence="6">
    <location>
        <begin position="8"/>
        <end position="18"/>
    </location>
</feature>
<evidence type="ECO:0000313" key="7">
    <source>
        <dbReference type="EMBL" id="KKA23108.1"/>
    </source>
</evidence>
<comment type="caution">
    <text evidence="7">The sequence shown here is derived from an EMBL/GenBank/DDBJ whole genome shotgun (WGS) entry which is preliminary data.</text>
</comment>
<dbReference type="OrthoDB" id="407146at2759"/>
<proteinExistence type="inferred from homology"/>
<organism evidence="7 8">
    <name type="scientific">Rasamsonia emersonii (strain ATCC 16479 / CBS 393.64 / IMI 116815)</name>
    <dbReference type="NCBI Taxonomy" id="1408163"/>
    <lineage>
        <taxon>Eukaryota</taxon>
        <taxon>Fungi</taxon>
        <taxon>Dikarya</taxon>
        <taxon>Ascomycota</taxon>
        <taxon>Pezizomycotina</taxon>
        <taxon>Eurotiomycetes</taxon>
        <taxon>Eurotiomycetidae</taxon>
        <taxon>Eurotiales</taxon>
        <taxon>Trichocomaceae</taxon>
        <taxon>Rasamsonia</taxon>
    </lineage>
</organism>
<dbReference type="AlphaFoldDB" id="A0A0F4YZN9"/>
<dbReference type="GO" id="GO:0016920">
    <property type="term" value="F:pyroglutamyl-peptidase activity"/>
    <property type="evidence" value="ECO:0007669"/>
    <property type="project" value="InterPro"/>
</dbReference>
<dbReference type="SUPFAM" id="SSF53182">
    <property type="entry name" value="Pyrrolidone carboxyl peptidase (pyroglutamate aminopeptidase)"/>
    <property type="match status" value="1"/>
</dbReference>
<accession>A0A0F4YZN9</accession>
<evidence type="ECO:0000256" key="2">
    <source>
        <dbReference type="ARBA" id="ARBA00022490"/>
    </source>
</evidence>
<keyword evidence="8" id="KW-1185">Reference proteome</keyword>
<dbReference type="InterPro" id="IPR000816">
    <property type="entry name" value="Peptidase_C15"/>
</dbReference>
<dbReference type="GO" id="GO:0006508">
    <property type="term" value="P:proteolysis"/>
    <property type="evidence" value="ECO:0007669"/>
    <property type="project" value="UniProtKB-KW"/>
</dbReference>
<dbReference type="GeneID" id="25315185"/>
<keyword evidence="2" id="KW-0963">Cytoplasm</keyword>
<protein>
    <submittedName>
        <fullName evidence="7">Pyroglutamyl peptidase type I</fullName>
    </submittedName>
</protein>
<evidence type="ECO:0000256" key="3">
    <source>
        <dbReference type="ARBA" id="ARBA00022670"/>
    </source>
</evidence>
<name>A0A0F4YZN9_RASE3</name>
<dbReference type="Proteomes" id="UP000053958">
    <property type="component" value="Unassembled WGS sequence"/>
</dbReference>
<evidence type="ECO:0000256" key="5">
    <source>
        <dbReference type="ARBA" id="ARBA00022807"/>
    </source>
</evidence>
<evidence type="ECO:0000256" key="1">
    <source>
        <dbReference type="ARBA" id="ARBA00006641"/>
    </source>
</evidence>